<dbReference type="HAMAP" id="MF_04137">
    <property type="entry name" value="I_SPANIN_LAMBDA"/>
    <property type="match status" value="1"/>
</dbReference>
<gene>
    <name evidence="1" type="ORF">EcCFBP13530_04525</name>
</gene>
<dbReference type="Pfam" id="PF03245">
    <property type="entry name" value="Phage_lysis"/>
    <property type="match status" value="1"/>
</dbReference>
<dbReference type="AlphaFoldDB" id="A0AB38P9X8"/>
<reference evidence="1 2" key="1">
    <citation type="journal article" date="2019" name="Sci. Rep.">
        <title>Differences in resource use lead to coexistence of seed-transmitted microbial populations.</title>
        <authorList>
            <person name="Torres-Cortes G."/>
            <person name="Garcia B.J."/>
            <person name="Compant S."/>
            <person name="Rezki S."/>
            <person name="Jones P."/>
            <person name="Preveaux A."/>
            <person name="Briand M."/>
            <person name="Roulet A."/>
            <person name="Bouchez O."/>
            <person name="Jacobson D."/>
            <person name="Barret M."/>
        </authorList>
    </citation>
    <scope>NUCLEOTIDE SEQUENCE [LARGE SCALE GENOMIC DNA]</scope>
    <source>
        <strain evidence="1 2">CFBP13530</strain>
    </source>
</reference>
<dbReference type="GO" id="GO:0044659">
    <property type="term" value="P:viral release from host cell by cytolysis"/>
    <property type="evidence" value="ECO:0007669"/>
    <property type="project" value="InterPro"/>
</dbReference>
<name>A0AB38P9X8_9ENTR</name>
<comment type="caution">
    <text evidence="1">The sequence shown here is derived from an EMBL/GenBank/DDBJ whole genome shotgun (WGS) entry which is preliminary data.</text>
</comment>
<dbReference type="Proteomes" id="UP000306327">
    <property type="component" value="Unassembled WGS sequence"/>
</dbReference>
<sequence>MNKYLIAVLAVAVLSLGWVADHYHDKAVSWRTANRQAQASLNRLAATVTDMQVRQKQLAELDTKQTRELTDAKNHIDDLQRDVVAGRMQLQLHARCPANVPAGKTAGTSGVGDDATARLTADAERNYWRLRSGISTITNQVTYLQDYIDRICLK</sequence>
<evidence type="ECO:0000313" key="2">
    <source>
        <dbReference type="Proteomes" id="UP000306327"/>
    </source>
</evidence>
<evidence type="ECO:0000313" key="1">
    <source>
        <dbReference type="EMBL" id="TKK23425.1"/>
    </source>
</evidence>
<proteinExistence type="inferred from homology"/>
<dbReference type="InterPro" id="IPR004929">
    <property type="entry name" value="I-spanin"/>
</dbReference>
<protein>
    <submittedName>
        <fullName evidence="1">Lysis protein</fullName>
    </submittedName>
</protein>
<dbReference type="EMBL" id="QGAL01000001">
    <property type="protein sequence ID" value="TKK23425.1"/>
    <property type="molecule type" value="Genomic_DNA"/>
</dbReference>
<organism evidence="1 2">
    <name type="scientific">Enterobacter cancerogenus</name>
    <dbReference type="NCBI Taxonomy" id="69218"/>
    <lineage>
        <taxon>Bacteria</taxon>
        <taxon>Pseudomonadati</taxon>
        <taxon>Pseudomonadota</taxon>
        <taxon>Gammaproteobacteria</taxon>
        <taxon>Enterobacterales</taxon>
        <taxon>Enterobacteriaceae</taxon>
        <taxon>Enterobacter</taxon>
        <taxon>Enterobacter cloacae complex</taxon>
    </lineage>
</organism>
<accession>A0AB38P9X8</accession>
<dbReference type="RefSeq" id="WP_137271976.1">
    <property type="nucleotide sequence ID" value="NZ_QGAL01000001.1"/>
</dbReference>